<reference evidence="2 3" key="1">
    <citation type="submission" date="2024-03" db="EMBL/GenBank/DDBJ databases">
        <title>Human intestinal bacterial collection.</title>
        <authorList>
            <person name="Pauvert C."/>
            <person name="Hitch T.C.A."/>
            <person name="Clavel T."/>
        </authorList>
    </citation>
    <scope>NUCLEOTIDE SEQUENCE [LARGE SCALE GENOMIC DNA]</scope>
    <source>
        <strain evidence="2 3">CLA-AA-H255</strain>
    </source>
</reference>
<feature type="transmembrane region" description="Helical" evidence="1">
    <location>
        <begin position="89"/>
        <end position="119"/>
    </location>
</feature>
<dbReference type="RefSeq" id="WP_349153614.1">
    <property type="nucleotide sequence ID" value="NZ_JBBMER010000005.1"/>
</dbReference>
<evidence type="ECO:0000313" key="2">
    <source>
        <dbReference type="EMBL" id="MEQ2379809.1"/>
    </source>
</evidence>
<feature type="transmembrane region" description="Helical" evidence="1">
    <location>
        <begin position="390"/>
        <end position="409"/>
    </location>
</feature>
<feature type="transmembrane region" description="Helical" evidence="1">
    <location>
        <begin position="227"/>
        <end position="245"/>
    </location>
</feature>
<proteinExistence type="predicted"/>
<feature type="transmembrane region" description="Helical" evidence="1">
    <location>
        <begin position="326"/>
        <end position="345"/>
    </location>
</feature>
<feature type="transmembrane region" description="Helical" evidence="1">
    <location>
        <begin position="203"/>
        <end position="221"/>
    </location>
</feature>
<keyword evidence="1" id="KW-0812">Transmembrane</keyword>
<name>A0ABV1BWB1_9FIRM</name>
<gene>
    <name evidence="2" type="ORF">WMO14_07940</name>
</gene>
<dbReference type="EMBL" id="JBBMER010000005">
    <property type="protein sequence ID" value="MEQ2379809.1"/>
    <property type="molecule type" value="Genomic_DNA"/>
</dbReference>
<feature type="transmembrane region" description="Helical" evidence="1">
    <location>
        <begin position="126"/>
        <end position="144"/>
    </location>
</feature>
<evidence type="ECO:0000313" key="3">
    <source>
        <dbReference type="Proteomes" id="UP001442364"/>
    </source>
</evidence>
<sequence>MSYNLINQFKKDNKITPKGILFIFMLFVIVVQSAIIIYSNLFELEHHLGFDASSAYLQAVEIWRCKSLVPSTFALTTTLGLDSPTPLAALFYGITGNIFLGFGIANIILDVVIAVIFYNLLKEFKLSAFEIALGFIFLLCPFMTPDHFIDNNLSYFAMVLGEQGSYSVKIITMLLLLWVVVQLEHRNNKALQAGSENVSHNNIKLYISIVFATLFSMLTAISSGIYVAITILVPCVFYYVFKIIYKNSLKVLKDYGFIFTMAQLVLTFACKAISGHIFVFQSKESSMVLTGIYEFWHNIGSLIMGYLQLLCGISIETTTSLFSFRGIIQILSIGFILFILILMVISVKRIIKEIKQKDIDFTEIIPYTIILVNIAIFIFSYTLYDGYFFEYRYLIIVYLMQIVICLKAINKLSDEHIFKALITFAISFVLLCESVGLFRLYHEKTIDSDTLVPLLEEVDTLDVPIAYVWGTTSAQMQIDARNFRIMDLNLVYRTLTDDTYQRSNRWGDYLYYDENSQWTGRTVLITTLDDLTTLPEFIVNKYTFVNNYGDYLIYVSEINPFDLTAFDNNCTKNINFMYSEGVDIGWAELDSNGYLVADDTVSGNIMNMTLPGVEKGTYSVTINYSSDDNNLDTYFEICNLADDSVIAKASASTDNETIINNIEVNDTSDLIIKCFKKDGYSLILKNVHINRK</sequence>
<keyword evidence="1" id="KW-1133">Transmembrane helix</keyword>
<feature type="transmembrane region" description="Helical" evidence="1">
    <location>
        <begin position="164"/>
        <end position="183"/>
    </location>
</feature>
<keyword evidence="3" id="KW-1185">Reference proteome</keyword>
<evidence type="ECO:0000256" key="1">
    <source>
        <dbReference type="SAM" id="Phobius"/>
    </source>
</evidence>
<feature type="transmembrane region" description="Helical" evidence="1">
    <location>
        <begin position="421"/>
        <end position="441"/>
    </location>
</feature>
<accession>A0ABV1BWB1</accession>
<feature type="transmembrane region" description="Helical" evidence="1">
    <location>
        <begin position="365"/>
        <end position="384"/>
    </location>
</feature>
<keyword evidence="1" id="KW-0472">Membrane</keyword>
<comment type="caution">
    <text evidence="2">The sequence shown here is derived from an EMBL/GenBank/DDBJ whole genome shotgun (WGS) entry which is preliminary data.</text>
</comment>
<feature type="transmembrane region" description="Helical" evidence="1">
    <location>
        <begin position="257"/>
        <end position="279"/>
    </location>
</feature>
<feature type="transmembrane region" description="Helical" evidence="1">
    <location>
        <begin position="20"/>
        <end position="41"/>
    </location>
</feature>
<dbReference type="Proteomes" id="UP001442364">
    <property type="component" value="Unassembled WGS sequence"/>
</dbReference>
<organism evidence="2 3">
    <name type="scientific">[Lactobacillus] rogosae</name>
    <dbReference type="NCBI Taxonomy" id="706562"/>
    <lineage>
        <taxon>Bacteria</taxon>
        <taxon>Bacillati</taxon>
        <taxon>Bacillota</taxon>
        <taxon>Clostridia</taxon>
        <taxon>Lachnospirales</taxon>
        <taxon>Lachnospiraceae</taxon>
        <taxon>Lachnospira</taxon>
    </lineage>
</organism>
<protein>
    <submittedName>
        <fullName evidence="2">Uncharacterized protein</fullName>
    </submittedName>
</protein>